<gene>
    <name evidence="1" type="ORF">BDV96DRAFT_690580</name>
</gene>
<dbReference type="AlphaFoldDB" id="A0A6A5YWL2"/>
<protein>
    <submittedName>
        <fullName evidence="1">Uncharacterized protein</fullName>
    </submittedName>
</protein>
<dbReference type="EMBL" id="ML977335">
    <property type="protein sequence ID" value="KAF2111174.1"/>
    <property type="molecule type" value="Genomic_DNA"/>
</dbReference>
<dbReference type="Proteomes" id="UP000799770">
    <property type="component" value="Unassembled WGS sequence"/>
</dbReference>
<sequence length="277" mass="31005">MHSSNTSFSSVPLNYPPRKRSLSGLENSSIWEQYSIIDLVDLGPPLPPKPPALRTNLQPDDMRCQQSTSPVTHSAPALSIREQVSAIPSPDFNHIFTLRSDISHHELSPTPPYDERSNNTQYLDKAIDAEYTLSDSVYKPPSPPLSAAIHVALAEIWHTQANPTKPQPPPTQDLCIEPSVKRTSIAAEQNVELFLDIPTHPIIHQPSSSMPLPDPVPPLIVLTPPEESENDCEWLPSMRSHSPRLEEYRTAQVMRARKIDIARTPKGRVALHRTWSR</sequence>
<evidence type="ECO:0000313" key="1">
    <source>
        <dbReference type="EMBL" id="KAF2111174.1"/>
    </source>
</evidence>
<accession>A0A6A5YWL2</accession>
<evidence type="ECO:0000313" key="2">
    <source>
        <dbReference type="Proteomes" id="UP000799770"/>
    </source>
</evidence>
<keyword evidence="2" id="KW-1185">Reference proteome</keyword>
<organism evidence="1 2">
    <name type="scientific">Lophiotrema nucula</name>
    <dbReference type="NCBI Taxonomy" id="690887"/>
    <lineage>
        <taxon>Eukaryota</taxon>
        <taxon>Fungi</taxon>
        <taxon>Dikarya</taxon>
        <taxon>Ascomycota</taxon>
        <taxon>Pezizomycotina</taxon>
        <taxon>Dothideomycetes</taxon>
        <taxon>Pleosporomycetidae</taxon>
        <taxon>Pleosporales</taxon>
        <taxon>Lophiotremataceae</taxon>
        <taxon>Lophiotrema</taxon>
    </lineage>
</organism>
<reference evidence="1" key="1">
    <citation type="journal article" date="2020" name="Stud. Mycol.">
        <title>101 Dothideomycetes genomes: a test case for predicting lifestyles and emergence of pathogens.</title>
        <authorList>
            <person name="Haridas S."/>
            <person name="Albert R."/>
            <person name="Binder M."/>
            <person name="Bloem J."/>
            <person name="Labutti K."/>
            <person name="Salamov A."/>
            <person name="Andreopoulos B."/>
            <person name="Baker S."/>
            <person name="Barry K."/>
            <person name="Bills G."/>
            <person name="Bluhm B."/>
            <person name="Cannon C."/>
            <person name="Castanera R."/>
            <person name="Culley D."/>
            <person name="Daum C."/>
            <person name="Ezra D."/>
            <person name="Gonzalez J."/>
            <person name="Henrissat B."/>
            <person name="Kuo A."/>
            <person name="Liang C."/>
            <person name="Lipzen A."/>
            <person name="Lutzoni F."/>
            <person name="Magnuson J."/>
            <person name="Mondo S."/>
            <person name="Nolan M."/>
            <person name="Ohm R."/>
            <person name="Pangilinan J."/>
            <person name="Park H.-J."/>
            <person name="Ramirez L."/>
            <person name="Alfaro M."/>
            <person name="Sun H."/>
            <person name="Tritt A."/>
            <person name="Yoshinaga Y."/>
            <person name="Zwiers L.-H."/>
            <person name="Turgeon B."/>
            <person name="Goodwin S."/>
            <person name="Spatafora J."/>
            <person name="Crous P."/>
            <person name="Grigoriev I."/>
        </authorList>
    </citation>
    <scope>NUCLEOTIDE SEQUENCE</scope>
    <source>
        <strain evidence="1">CBS 627.86</strain>
    </source>
</reference>
<name>A0A6A5YWL2_9PLEO</name>
<proteinExistence type="predicted"/>